<dbReference type="InterPro" id="IPR019734">
    <property type="entry name" value="TPR_rpt"/>
</dbReference>
<dbReference type="InterPro" id="IPR011990">
    <property type="entry name" value="TPR-like_helical_dom_sf"/>
</dbReference>
<gene>
    <name evidence="5" type="ORF">ENI34_02805</name>
</gene>
<evidence type="ECO:0000259" key="4">
    <source>
        <dbReference type="PROSITE" id="PS50125"/>
    </source>
</evidence>
<protein>
    <submittedName>
        <fullName evidence="5">Tetratricopeptide repeat protein</fullName>
    </submittedName>
</protein>
<proteinExistence type="predicted"/>
<dbReference type="GO" id="GO:0005524">
    <property type="term" value="F:ATP binding"/>
    <property type="evidence" value="ECO:0007669"/>
    <property type="project" value="UniProtKB-KW"/>
</dbReference>
<dbReference type="InterPro" id="IPR001054">
    <property type="entry name" value="A/G_cyclase"/>
</dbReference>
<keyword evidence="3" id="KW-0802">TPR repeat</keyword>
<sequence length="1103" mass="127913">MNGSIKSEIKYCVIQFIKIHGIEREGEPLEPEEYANIIKDLAGLHEETIKLYEGHIDKHEGKIFMATFGVPVAHEEDPERAIKSALLFKKKLAAYNEKNKSSLRMSAGMNLGRVYAGDVGSEIKKEYTVMGDAVNIAARIMERAEPDQILVSEEIHQITKPVFIFSEGFEIQAQGLTEPLRVFEVTGQKSGFVRRRGIEGLKSPLVGRDEELKILKKYLEDVMNNIGNTVIIIGEAGVGKSRLIEELFTYSLSISLERAKVINWCSGYCSPYKEAIYLPFIEIIKQICGIESSDSEKKITEKLLKQINLLAPEDADELYASIANLFNIRLGEKYQEKIEYLKPEELKLRTQVAVTTLLKNYARKASCVYVIDDLYLADSPTLEALEFFLETAADMNALLILLSRPDKEKPFWRIKEKIKKQRKIHEMNLMRLSKEKTKQISENLLKIPKLPGTLLNDIVEKADGNPFFLEEIIKLLIAKKKLLRRGREWIASEQEIDFAIPYNIDAIIRSRCDTLNPQLKNILEEIAVAGRNFSKKVVNFFTEEWETFDELIEEITELGFITTDNGEDYSFNHSLVREVLYTGIPEKRRKSLHRKVAETIESLYKDRLSEFCEVLFEHYSQAGDYEKTIEYGIKAAENARKRYANQEAILFYQAVLEELNKFRDNEDRKREVLNNLGKIHALIGRNEEAFEFFNQALKYCTVRKQEADINAAIADSYQKISDYPRAIEYYNRALEKISDESKIDRAQIQIGIAWVYYLQGDYQKALSLLDELLTEIKDAVDMKARKITARAYNILAAIYSHTGEREESFKYYSKALKLYEIIDDIMGQSVIYNNICGYYSDKGDHFAALDYLEKSLQVAVKTGNLLSQAISIYNIGDTYFQLGDYQKAEEYFERYMAINKQINNRLGNGYGTWGLGMLKLVKEDFTAAKEYFDRAVTIFKELGSRIMELNVELSRARLFHHQREYEKAYTMCEEIINRIKGSEFHGLQIDAALLKAEIRIAQALTNKKLLITYLNDAKEILMKIKERVEKLRGAKETKFQLYFYLSRINYYLGVPDETRNFFTKAMQLREEILQYLKEEDDRRRFLDRRLYREFAEFKKETKM</sequence>
<dbReference type="PANTHER" id="PTHR16305:SF28">
    <property type="entry name" value="GUANYLATE CYCLASE DOMAIN-CONTAINING PROTEIN"/>
    <property type="match status" value="1"/>
</dbReference>
<dbReference type="SUPFAM" id="SSF48452">
    <property type="entry name" value="TPR-like"/>
    <property type="match status" value="3"/>
</dbReference>
<dbReference type="SMART" id="SM00028">
    <property type="entry name" value="TPR"/>
    <property type="match status" value="9"/>
</dbReference>
<dbReference type="Pfam" id="PF13374">
    <property type="entry name" value="TPR_10"/>
    <property type="match status" value="1"/>
</dbReference>
<dbReference type="PANTHER" id="PTHR16305">
    <property type="entry name" value="TESTICULAR SOLUBLE ADENYLYL CYCLASE"/>
    <property type="match status" value="1"/>
</dbReference>
<dbReference type="InterPro" id="IPR041664">
    <property type="entry name" value="AAA_16"/>
</dbReference>
<feature type="repeat" description="TPR" evidence="3">
    <location>
        <begin position="707"/>
        <end position="740"/>
    </location>
</feature>
<keyword evidence="2" id="KW-0067">ATP-binding</keyword>
<accession>A0A9C9JZS8</accession>
<dbReference type="GO" id="GO:0035556">
    <property type="term" value="P:intracellular signal transduction"/>
    <property type="evidence" value="ECO:0007669"/>
    <property type="project" value="InterPro"/>
</dbReference>
<comment type="caution">
    <text evidence="5">The sequence shown here is derived from an EMBL/GenBank/DDBJ whole genome shotgun (WGS) entry which is preliminary data.</text>
</comment>
<dbReference type="InterPro" id="IPR027417">
    <property type="entry name" value="P-loop_NTPase"/>
</dbReference>
<keyword evidence="1" id="KW-0547">Nucleotide-binding</keyword>
<dbReference type="SUPFAM" id="SSF52540">
    <property type="entry name" value="P-loop containing nucleoside triphosphate hydrolases"/>
    <property type="match status" value="1"/>
</dbReference>
<dbReference type="Pfam" id="PF00211">
    <property type="entry name" value="Guanylate_cyc"/>
    <property type="match status" value="1"/>
</dbReference>
<feature type="repeat" description="TPR" evidence="3">
    <location>
        <begin position="869"/>
        <end position="902"/>
    </location>
</feature>
<feature type="domain" description="Guanylate cyclase" evidence="4">
    <location>
        <begin position="13"/>
        <end position="141"/>
    </location>
</feature>
<dbReference type="Pfam" id="PF13181">
    <property type="entry name" value="TPR_8"/>
    <property type="match status" value="1"/>
</dbReference>
<dbReference type="SMART" id="SM00044">
    <property type="entry name" value="CYCc"/>
    <property type="match status" value="1"/>
</dbReference>
<dbReference type="GO" id="GO:0004016">
    <property type="term" value="F:adenylate cyclase activity"/>
    <property type="evidence" value="ECO:0007669"/>
    <property type="project" value="TreeGrafter"/>
</dbReference>
<dbReference type="Proteomes" id="UP000885826">
    <property type="component" value="Unassembled WGS sequence"/>
</dbReference>
<dbReference type="SUPFAM" id="SSF55073">
    <property type="entry name" value="Nucleotide cyclase"/>
    <property type="match status" value="1"/>
</dbReference>
<dbReference type="GO" id="GO:0005737">
    <property type="term" value="C:cytoplasm"/>
    <property type="evidence" value="ECO:0007669"/>
    <property type="project" value="TreeGrafter"/>
</dbReference>
<feature type="repeat" description="TPR" evidence="3">
    <location>
        <begin position="789"/>
        <end position="822"/>
    </location>
</feature>
<dbReference type="GO" id="GO:0009190">
    <property type="term" value="P:cyclic nucleotide biosynthetic process"/>
    <property type="evidence" value="ECO:0007669"/>
    <property type="project" value="InterPro"/>
</dbReference>
<dbReference type="InterPro" id="IPR029787">
    <property type="entry name" value="Nucleotide_cyclase"/>
</dbReference>
<evidence type="ECO:0000313" key="6">
    <source>
        <dbReference type="Proteomes" id="UP000885826"/>
    </source>
</evidence>
<dbReference type="PROSITE" id="PS50293">
    <property type="entry name" value="TPR_REGION"/>
    <property type="match status" value="1"/>
</dbReference>
<dbReference type="Pfam" id="PF13191">
    <property type="entry name" value="AAA_16"/>
    <property type="match status" value="1"/>
</dbReference>
<reference evidence="5" key="1">
    <citation type="journal article" date="2020" name="mSystems">
        <title>Genome- and Community-Level Interaction Insights into Carbon Utilization and Element Cycling Functions of Hydrothermarchaeota in Hydrothermal Sediment.</title>
        <authorList>
            <person name="Zhou Z."/>
            <person name="Liu Y."/>
            <person name="Xu W."/>
            <person name="Pan J."/>
            <person name="Luo Z.H."/>
            <person name="Li M."/>
        </authorList>
    </citation>
    <scope>NUCLEOTIDE SEQUENCE</scope>
    <source>
        <strain evidence="5">HyVt-388</strain>
    </source>
</reference>
<dbReference type="PROSITE" id="PS50005">
    <property type="entry name" value="TPR"/>
    <property type="match status" value="3"/>
</dbReference>
<dbReference type="Gene3D" id="3.30.70.1230">
    <property type="entry name" value="Nucleotide cyclase"/>
    <property type="match status" value="1"/>
</dbReference>
<dbReference type="PROSITE" id="PS50125">
    <property type="entry name" value="GUANYLATE_CYCLASE_2"/>
    <property type="match status" value="1"/>
</dbReference>
<evidence type="ECO:0000256" key="2">
    <source>
        <dbReference type="ARBA" id="ARBA00022840"/>
    </source>
</evidence>
<evidence type="ECO:0000313" key="5">
    <source>
        <dbReference type="EMBL" id="HEC78054.1"/>
    </source>
</evidence>
<evidence type="ECO:0000256" key="1">
    <source>
        <dbReference type="ARBA" id="ARBA00022741"/>
    </source>
</evidence>
<evidence type="ECO:0000256" key="3">
    <source>
        <dbReference type="PROSITE-ProRule" id="PRU00339"/>
    </source>
</evidence>
<dbReference type="CDD" id="cd07302">
    <property type="entry name" value="CHD"/>
    <property type="match status" value="1"/>
</dbReference>
<dbReference type="EMBL" id="DRIG01000030">
    <property type="protein sequence ID" value="HEC78054.1"/>
    <property type="molecule type" value="Genomic_DNA"/>
</dbReference>
<name>A0A9C9JZS8_UNCW3</name>
<dbReference type="Gene3D" id="1.25.40.10">
    <property type="entry name" value="Tetratricopeptide repeat domain"/>
    <property type="match status" value="3"/>
</dbReference>
<dbReference type="Gene3D" id="3.40.50.300">
    <property type="entry name" value="P-loop containing nucleotide triphosphate hydrolases"/>
    <property type="match status" value="1"/>
</dbReference>
<organism evidence="5 6">
    <name type="scientific">candidate division WOR-3 bacterium</name>
    <dbReference type="NCBI Taxonomy" id="2052148"/>
    <lineage>
        <taxon>Bacteria</taxon>
        <taxon>Bacteria division WOR-3</taxon>
    </lineage>
</organism>
<dbReference type="Pfam" id="PF13424">
    <property type="entry name" value="TPR_12"/>
    <property type="match status" value="2"/>
</dbReference>
<dbReference type="AlphaFoldDB" id="A0A9C9JZS8"/>